<evidence type="ECO:0000256" key="4">
    <source>
        <dbReference type="HAMAP-Rule" id="MF_00171"/>
    </source>
</evidence>
<dbReference type="Pfam" id="PF01416">
    <property type="entry name" value="PseudoU_synth_1"/>
    <property type="match status" value="2"/>
</dbReference>
<dbReference type="HOGENOM" id="CLU_014673_0_2_6"/>
<dbReference type="InterPro" id="IPR020095">
    <property type="entry name" value="PsdUridine_synth_TruA_C"/>
</dbReference>
<protein>
    <recommendedName>
        <fullName evidence="4">tRNA pseudouridine synthase A</fullName>
        <ecNumber evidence="4">5.4.99.12</ecNumber>
    </recommendedName>
    <alternativeName>
        <fullName evidence="4">tRNA pseudouridine(38-40) synthase</fullName>
    </alternativeName>
    <alternativeName>
        <fullName evidence="4">tRNA pseudouridylate synthase I</fullName>
    </alternativeName>
    <alternativeName>
        <fullName evidence="4">tRNA-uridine isomerase I</fullName>
    </alternativeName>
</protein>
<dbReference type="InterPro" id="IPR020103">
    <property type="entry name" value="PsdUridine_synth_cat_dom_sf"/>
</dbReference>
<dbReference type="InterPro" id="IPR020094">
    <property type="entry name" value="TruA/RsuA/RluB/E/F_N"/>
</dbReference>
<dbReference type="InterPro" id="IPR020097">
    <property type="entry name" value="PsdUridine_synth_TruA_a/b_dom"/>
</dbReference>
<evidence type="ECO:0000313" key="10">
    <source>
        <dbReference type="Proteomes" id="UP000002427"/>
    </source>
</evidence>
<keyword evidence="3 4" id="KW-0413">Isomerase</keyword>
<evidence type="ECO:0000256" key="5">
    <source>
        <dbReference type="PIRSR" id="PIRSR001430-1"/>
    </source>
</evidence>
<comment type="function">
    <text evidence="4">Formation of pseudouridine at positions 38, 39 and 40 in the anticodon stem and loop of transfer RNAs.</text>
</comment>
<evidence type="ECO:0000313" key="9">
    <source>
        <dbReference type="EMBL" id="ABF14323.1"/>
    </source>
</evidence>
<keyword evidence="10" id="KW-1185">Reference proteome</keyword>
<dbReference type="PANTHER" id="PTHR11142:SF0">
    <property type="entry name" value="TRNA PSEUDOURIDINE SYNTHASE-LIKE 1"/>
    <property type="match status" value="1"/>
</dbReference>
<feature type="binding site" evidence="4 6">
    <location>
        <position position="115"/>
    </location>
    <ligand>
        <name>substrate</name>
    </ligand>
</feature>
<dbReference type="NCBIfam" id="TIGR00071">
    <property type="entry name" value="hisT_truA"/>
    <property type="match status" value="1"/>
</dbReference>
<dbReference type="GO" id="GO:0003723">
    <property type="term" value="F:RNA binding"/>
    <property type="evidence" value="ECO:0007669"/>
    <property type="project" value="InterPro"/>
</dbReference>
<dbReference type="AlphaFoldDB" id="Q1LTA6"/>
<keyword evidence="2 4" id="KW-0819">tRNA processing</keyword>
<dbReference type="SUPFAM" id="SSF55120">
    <property type="entry name" value="Pseudouridine synthase"/>
    <property type="match status" value="1"/>
</dbReference>
<dbReference type="EMBL" id="CP000238">
    <property type="protein sequence ID" value="ABF14323.1"/>
    <property type="molecule type" value="Genomic_DNA"/>
</dbReference>
<dbReference type="KEGG" id="bci:BCI_0364"/>
<comment type="catalytic activity">
    <reaction evidence="4 7">
        <text>uridine(38/39/40) in tRNA = pseudouridine(38/39/40) in tRNA</text>
        <dbReference type="Rhea" id="RHEA:22376"/>
        <dbReference type="Rhea" id="RHEA-COMP:10085"/>
        <dbReference type="Rhea" id="RHEA-COMP:10087"/>
        <dbReference type="ChEBI" id="CHEBI:65314"/>
        <dbReference type="ChEBI" id="CHEBI:65315"/>
        <dbReference type="EC" id="5.4.99.12"/>
    </reaction>
</comment>
<feature type="active site" description="Nucleophile" evidence="4 5">
    <location>
        <position position="57"/>
    </location>
</feature>
<dbReference type="Gene3D" id="3.30.70.660">
    <property type="entry name" value="Pseudouridine synthase I, catalytic domain, C-terminal subdomain"/>
    <property type="match status" value="1"/>
</dbReference>
<evidence type="ECO:0000259" key="8">
    <source>
        <dbReference type="Pfam" id="PF01416"/>
    </source>
</evidence>
<feature type="domain" description="Pseudouridine synthase I TruA alpha/beta" evidence="8">
    <location>
        <begin position="151"/>
        <end position="251"/>
    </location>
</feature>
<dbReference type="CDD" id="cd02570">
    <property type="entry name" value="PseudoU_synth_EcTruA"/>
    <property type="match status" value="1"/>
</dbReference>
<dbReference type="HAMAP" id="MF_00171">
    <property type="entry name" value="TruA"/>
    <property type="match status" value="1"/>
</dbReference>
<dbReference type="RefSeq" id="WP_011520541.1">
    <property type="nucleotide sequence ID" value="NC_007984.1"/>
</dbReference>
<dbReference type="Gene3D" id="3.30.70.580">
    <property type="entry name" value="Pseudouridine synthase I, catalytic domain, N-terminal subdomain"/>
    <property type="match status" value="1"/>
</dbReference>
<evidence type="ECO:0000256" key="3">
    <source>
        <dbReference type="ARBA" id="ARBA00023235"/>
    </source>
</evidence>
<evidence type="ECO:0000256" key="6">
    <source>
        <dbReference type="PIRSR" id="PIRSR001430-2"/>
    </source>
</evidence>
<evidence type="ECO:0000256" key="2">
    <source>
        <dbReference type="ARBA" id="ARBA00022694"/>
    </source>
</evidence>
<dbReference type="FunFam" id="3.30.70.580:FF:000001">
    <property type="entry name" value="tRNA pseudouridine synthase A"/>
    <property type="match status" value="1"/>
</dbReference>
<organism evidence="9 10">
    <name type="scientific">Baumannia cicadellinicola subsp. Homalodisca coagulata</name>
    <dbReference type="NCBI Taxonomy" id="374463"/>
    <lineage>
        <taxon>Bacteria</taxon>
        <taxon>Pseudomonadati</taxon>
        <taxon>Pseudomonadota</taxon>
        <taxon>Gammaproteobacteria</taxon>
        <taxon>Candidatus Palibaumannia</taxon>
    </lineage>
</organism>
<dbReference type="OrthoDB" id="9811823at2"/>
<dbReference type="GO" id="GO:0031119">
    <property type="term" value="P:tRNA pseudouridine synthesis"/>
    <property type="evidence" value="ECO:0007669"/>
    <property type="project" value="UniProtKB-UniRule"/>
</dbReference>
<dbReference type="PANTHER" id="PTHR11142">
    <property type="entry name" value="PSEUDOURIDYLATE SYNTHASE"/>
    <property type="match status" value="1"/>
</dbReference>
<evidence type="ECO:0000256" key="7">
    <source>
        <dbReference type="RuleBase" id="RU003792"/>
    </source>
</evidence>
<gene>
    <name evidence="4 9" type="primary">truA</name>
    <name evidence="9" type="ordered locus">BCI_0364</name>
</gene>
<evidence type="ECO:0000256" key="1">
    <source>
        <dbReference type="ARBA" id="ARBA00009375"/>
    </source>
</evidence>
<comment type="caution">
    <text evidence="4">Lacks conserved residue(s) required for the propagation of feature annotation.</text>
</comment>
<comment type="subunit">
    <text evidence="4">Homodimer.</text>
</comment>
<reference evidence="9 10" key="1">
    <citation type="journal article" date="2006" name="PLoS Biol.">
        <title>Metabolic complementarity and genomics of the dual bacterial symbiosis of sharpshooters.</title>
        <authorList>
            <person name="Wu D."/>
            <person name="Daugherty S.C."/>
            <person name="Van Aken S.E."/>
            <person name="Pai G.H."/>
            <person name="Watkins K.L."/>
            <person name="Khouri H."/>
            <person name="Tallon L.J."/>
            <person name="Zaborsky J.M."/>
            <person name="Dunbar H.E."/>
            <person name="Tran P.L."/>
            <person name="Moran N.A."/>
            <person name="Eisen J.A."/>
        </authorList>
    </citation>
    <scope>NUCLEOTIDE SEQUENCE [LARGE SCALE GENOMIC DNA]</scope>
    <source>
        <strain evidence="9">Hc</strain>
    </source>
</reference>
<feature type="domain" description="Pseudouridine synthase I TruA alpha/beta" evidence="8">
    <location>
        <begin position="14"/>
        <end position="108"/>
    </location>
</feature>
<dbReference type="STRING" id="374463.BCI_0364"/>
<dbReference type="GO" id="GO:0160147">
    <property type="term" value="F:tRNA pseudouridine(38-40) synthase activity"/>
    <property type="evidence" value="ECO:0007669"/>
    <property type="project" value="UniProtKB-EC"/>
</dbReference>
<dbReference type="EC" id="5.4.99.12" evidence="4"/>
<dbReference type="PIRSF" id="PIRSF001430">
    <property type="entry name" value="tRNA_psdUrid_synth"/>
    <property type="match status" value="1"/>
</dbReference>
<comment type="similarity">
    <text evidence="1 4 7">Belongs to the tRNA pseudouridine synthase TruA family.</text>
</comment>
<dbReference type="Proteomes" id="UP000002427">
    <property type="component" value="Chromosome"/>
</dbReference>
<sequence>MANKHRIKIALGIAYNGSLYYGWQRQKELPSVQASLERALSIVANEKISVFCAGRTDTGVHATGQVVHFETVALRTNKAWTLGVNANLPASIAVRWAMTVTLNFHARFSATARSYRYIIYNHPLRPAMLGSSGYMHFYQPLDPLKMDRAGQCLLGERDFTSFRAQQCTSRTPWRNLHQLIVKRHGSYIIVDITANAFLYRMVRNIVGCLIEIGSGKKPENWIADLLARRDRSLAGITARAKGLYLVNVYYPSEFALPSVPVELFFLI</sequence>
<accession>Q1LTA6</accession>
<proteinExistence type="inferred from homology"/>
<dbReference type="InterPro" id="IPR001406">
    <property type="entry name" value="PsdUridine_synth_TruA"/>
</dbReference>
<name>Q1LTA6_BAUCH</name>